<evidence type="ECO:0000259" key="5">
    <source>
        <dbReference type="PROSITE" id="PS50830"/>
    </source>
</evidence>
<reference evidence="6 7" key="1">
    <citation type="submission" date="2017-09" db="EMBL/GenBank/DDBJ databases">
        <title>Depth-based differentiation of microbial function through sediment-hosted aquifers and enrichment of novel symbionts in the deep terrestrial subsurface.</title>
        <authorList>
            <person name="Probst A.J."/>
            <person name="Ladd B."/>
            <person name="Jarett J.K."/>
            <person name="Geller-Mcgrath D.E."/>
            <person name="Sieber C.M."/>
            <person name="Emerson J.B."/>
            <person name="Anantharaman K."/>
            <person name="Thomas B.C."/>
            <person name="Malmstrom R."/>
            <person name="Stieglmeier M."/>
            <person name="Klingl A."/>
            <person name="Woyke T."/>
            <person name="Ryan C.M."/>
            <person name="Banfield J.F."/>
        </authorList>
    </citation>
    <scope>NUCLEOTIDE SEQUENCE [LARGE SCALE GENOMIC DNA]</scope>
    <source>
        <strain evidence="6">CG12_big_fil_rev_8_21_14_0_65_43_15</strain>
    </source>
</reference>
<feature type="transmembrane region" description="Helical" evidence="4">
    <location>
        <begin position="7"/>
        <end position="26"/>
    </location>
</feature>
<dbReference type="GO" id="GO:0016787">
    <property type="term" value="F:hydrolase activity"/>
    <property type="evidence" value="ECO:0007669"/>
    <property type="project" value="UniProtKB-KW"/>
</dbReference>
<dbReference type="CDD" id="cd00175">
    <property type="entry name" value="SNc"/>
    <property type="match status" value="1"/>
</dbReference>
<keyword evidence="4" id="KW-1133">Transmembrane helix</keyword>
<proteinExistence type="predicted"/>
<dbReference type="PROSITE" id="PS50830">
    <property type="entry name" value="TNASE_3"/>
    <property type="match status" value="1"/>
</dbReference>
<keyword evidence="4" id="KW-0472">Membrane</keyword>
<dbReference type="SMART" id="SM00318">
    <property type="entry name" value="SNc"/>
    <property type="match status" value="1"/>
</dbReference>
<keyword evidence="4" id="KW-0812">Transmembrane</keyword>
<gene>
    <name evidence="6" type="ORF">COW11_00515</name>
</gene>
<keyword evidence="2" id="KW-0255">Endonuclease</keyword>
<dbReference type="PANTHER" id="PTHR12302:SF3">
    <property type="entry name" value="SERINE_THREONINE-PROTEIN KINASE 31"/>
    <property type="match status" value="1"/>
</dbReference>
<comment type="caution">
    <text evidence="6">The sequence shown here is derived from an EMBL/GenBank/DDBJ whole genome shotgun (WGS) entry which is preliminary data.</text>
</comment>
<evidence type="ECO:0000313" key="6">
    <source>
        <dbReference type="EMBL" id="PIW66963.1"/>
    </source>
</evidence>
<dbReference type="Gene3D" id="2.40.50.90">
    <property type="match status" value="1"/>
</dbReference>
<dbReference type="GO" id="GO:0004519">
    <property type="term" value="F:endonuclease activity"/>
    <property type="evidence" value="ECO:0007669"/>
    <property type="project" value="UniProtKB-KW"/>
</dbReference>
<accession>A0A2J0LN10</accession>
<dbReference type="PANTHER" id="PTHR12302">
    <property type="entry name" value="EBNA2 BINDING PROTEIN P100"/>
    <property type="match status" value="1"/>
</dbReference>
<dbReference type="AlphaFoldDB" id="A0A2J0LN10"/>
<dbReference type="PROSITE" id="PS01284">
    <property type="entry name" value="TNASE_2"/>
    <property type="match status" value="1"/>
</dbReference>
<protein>
    <recommendedName>
        <fullName evidence="5">TNase-like domain-containing protein</fullName>
    </recommendedName>
</protein>
<keyword evidence="3" id="KW-0378">Hydrolase</keyword>
<feature type="domain" description="TNase-like" evidence="5">
    <location>
        <begin position="34"/>
        <end position="163"/>
    </location>
</feature>
<name>A0A2J0LN10_9BACT</name>
<dbReference type="InterPro" id="IPR002071">
    <property type="entry name" value="Thermonucl_AS"/>
</dbReference>
<evidence type="ECO:0000256" key="4">
    <source>
        <dbReference type="SAM" id="Phobius"/>
    </source>
</evidence>
<evidence type="ECO:0000256" key="3">
    <source>
        <dbReference type="ARBA" id="ARBA00022801"/>
    </source>
</evidence>
<organism evidence="6 7">
    <name type="scientific">Candidatus Taenaricola geysiri</name>
    <dbReference type="NCBI Taxonomy" id="1974752"/>
    <lineage>
        <taxon>Bacteria</taxon>
        <taxon>Pseudomonadati</taxon>
        <taxon>Candidatus Omnitrophota</taxon>
        <taxon>Candidatus Taenaricola</taxon>
    </lineage>
</organism>
<sequence>MKYKKSLGRIIAIGAIFLFIVLTRYLPSDQKDVSGHAAWVKRVIDGDTIVLGNNERVRYIGVNTPETHHPKKGIEYYGPEAADFNKKLVLGKNVRLEFDVEKYDKYGRTLAYVYLGDGIFVNAELVKLGYARVMSIRPNTRYSELFKRLQQEAKTKRLGLWAK</sequence>
<dbReference type="InterPro" id="IPR035437">
    <property type="entry name" value="SNase_OB-fold_sf"/>
</dbReference>
<evidence type="ECO:0000313" key="7">
    <source>
        <dbReference type="Proteomes" id="UP000231267"/>
    </source>
</evidence>
<dbReference type="Proteomes" id="UP000231267">
    <property type="component" value="Unassembled WGS sequence"/>
</dbReference>
<keyword evidence="1" id="KW-0540">Nuclease</keyword>
<dbReference type="Pfam" id="PF00565">
    <property type="entry name" value="SNase"/>
    <property type="match status" value="1"/>
</dbReference>
<evidence type="ECO:0000256" key="2">
    <source>
        <dbReference type="ARBA" id="ARBA00022759"/>
    </source>
</evidence>
<dbReference type="GO" id="GO:0003676">
    <property type="term" value="F:nucleic acid binding"/>
    <property type="evidence" value="ECO:0007669"/>
    <property type="project" value="InterPro"/>
</dbReference>
<evidence type="ECO:0000256" key="1">
    <source>
        <dbReference type="ARBA" id="ARBA00022722"/>
    </source>
</evidence>
<dbReference type="InterPro" id="IPR016071">
    <property type="entry name" value="Staphylococal_nuclease_OB-fold"/>
</dbReference>
<dbReference type="EMBL" id="PFGP01000014">
    <property type="protein sequence ID" value="PIW66963.1"/>
    <property type="molecule type" value="Genomic_DNA"/>
</dbReference>
<dbReference type="SUPFAM" id="SSF50199">
    <property type="entry name" value="Staphylococcal nuclease"/>
    <property type="match status" value="1"/>
</dbReference>